<dbReference type="AlphaFoldDB" id="A0ABD1RGJ1"/>
<organism evidence="1 2">
    <name type="scientific">Abeliophyllum distichum</name>
    <dbReference type="NCBI Taxonomy" id="126358"/>
    <lineage>
        <taxon>Eukaryota</taxon>
        <taxon>Viridiplantae</taxon>
        <taxon>Streptophyta</taxon>
        <taxon>Embryophyta</taxon>
        <taxon>Tracheophyta</taxon>
        <taxon>Spermatophyta</taxon>
        <taxon>Magnoliopsida</taxon>
        <taxon>eudicotyledons</taxon>
        <taxon>Gunneridae</taxon>
        <taxon>Pentapetalae</taxon>
        <taxon>asterids</taxon>
        <taxon>lamiids</taxon>
        <taxon>Lamiales</taxon>
        <taxon>Oleaceae</taxon>
        <taxon>Forsythieae</taxon>
        <taxon>Abeliophyllum</taxon>
    </lineage>
</organism>
<evidence type="ECO:0000313" key="2">
    <source>
        <dbReference type="Proteomes" id="UP001604336"/>
    </source>
</evidence>
<evidence type="ECO:0000313" key="1">
    <source>
        <dbReference type="EMBL" id="KAL2487468.1"/>
    </source>
</evidence>
<keyword evidence="2" id="KW-1185">Reference proteome</keyword>
<proteinExistence type="predicted"/>
<protein>
    <submittedName>
        <fullName evidence="1">Uncharacterized protein</fullName>
    </submittedName>
</protein>
<dbReference type="Proteomes" id="UP001604336">
    <property type="component" value="Unassembled WGS sequence"/>
</dbReference>
<comment type="caution">
    <text evidence="1">The sequence shown here is derived from an EMBL/GenBank/DDBJ whole genome shotgun (WGS) entry which is preliminary data.</text>
</comment>
<reference evidence="2" key="1">
    <citation type="submission" date="2024-07" db="EMBL/GenBank/DDBJ databases">
        <title>Two chromosome-level genome assemblies of Korean endemic species Abeliophyllum distichum and Forsythia ovata (Oleaceae).</title>
        <authorList>
            <person name="Jang H."/>
        </authorList>
    </citation>
    <scope>NUCLEOTIDE SEQUENCE [LARGE SCALE GENOMIC DNA]</scope>
</reference>
<accession>A0ABD1RGJ1</accession>
<name>A0ABD1RGJ1_9LAMI</name>
<sequence length="118" mass="13774">MENRRQEVFFLAAKGQKSRGFSNREEGSNKCYRRFCELAMETRLRPEDVRRSLGCGFLGQKSHSTSERIWGWCDMQGGCQKRGVVTLPLVMWIKVADCVLHVHSLHYKEYTRYAGERP</sequence>
<dbReference type="EMBL" id="JBFOLK010000009">
    <property type="protein sequence ID" value="KAL2487468.1"/>
    <property type="molecule type" value="Genomic_DNA"/>
</dbReference>
<gene>
    <name evidence="1" type="ORF">Adt_32224</name>
</gene>